<comment type="caution">
    <text evidence="2">The sequence shown here is derived from an EMBL/GenBank/DDBJ whole genome shotgun (WGS) entry which is preliminary data.</text>
</comment>
<dbReference type="EMBL" id="JAERSE020000005">
    <property type="protein sequence ID" value="MCA6069227.1"/>
    <property type="molecule type" value="Genomic_DNA"/>
</dbReference>
<name>A0ABS8A6X5_9FLAO</name>
<feature type="signal peptide" evidence="1">
    <location>
        <begin position="1"/>
        <end position="28"/>
    </location>
</feature>
<organism evidence="2 3">
    <name type="scientific">Chryseobacterium tagetis</name>
    <dbReference type="NCBI Taxonomy" id="2801334"/>
    <lineage>
        <taxon>Bacteria</taxon>
        <taxon>Pseudomonadati</taxon>
        <taxon>Bacteroidota</taxon>
        <taxon>Flavobacteriia</taxon>
        <taxon>Flavobacteriales</taxon>
        <taxon>Weeksellaceae</taxon>
        <taxon>Chryseobacterium group</taxon>
        <taxon>Chryseobacterium</taxon>
    </lineage>
</organism>
<evidence type="ECO:0000313" key="3">
    <source>
        <dbReference type="Proteomes" id="UP000618240"/>
    </source>
</evidence>
<dbReference type="RefSeq" id="WP_225690409.1">
    <property type="nucleotide sequence ID" value="NZ_JAERSE020000005.1"/>
</dbReference>
<gene>
    <name evidence="2" type="ORF">JI747_018835</name>
</gene>
<evidence type="ECO:0008006" key="4">
    <source>
        <dbReference type="Google" id="ProtNLM"/>
    </source>
</evidence>
<proteinExistence type="predicted"/>
<keyword evidence="3" id="KW-1185">Reference proteome</keyword>
<evidence type="ECO:0000256" key="1">
    <source>
        <dbReference type="SAM" id="SignalP"/>
    </source>
</evidence>
<sequence>MIPNKFKKVFRYIIAIFLFCLSSNFLKAQINSNNQLLEPLNIMTPEAANFAKYGGIPINLSTGQLNHSILLYNIKVGSFEIPLSLNYSYNGFKPQVDPSMVGIGWSSNFGGAVVREVKGKPDETNGYFANINQYENMSNLSTSQQVLMLKNAVNYGYDTRPDKYIVNAPGIKGSFTHNSNLTPIFFEKSNYKISQRTQNAFDPFVVTNENGIIYTFNEPEVTTNLDWQTNIDDVYPSSWMLSKIEIPERQDSIKFSYENYQSYKLFSNFVWSTTIPQWSCYTPPPAGNTYNDAAVSGKCLKRIDYPDGYVLFDYEKLSRNTSEFPFITLMSNFLKLQSVRVYDKANKQIEKFSFNYYDSGFYYVLSSIKKEDRDGVEIPFYEFDYINKEQLPVNPVSYEYQDLWGFYNQQPININNMTAALSPSFLHSKLGALSKITYPTKGRTEIDYLPNTISEYVSNPPVQDQEILSFSSQQTVQDCDYREMIVNIPTYQEVTITLVGTNTATNGYINMGVKNENGNILQFVGSNGYLGNFQIMSNFLSQNPTQVVSGSTFVTAGQNLKLYIDLCKEGGGSQEEVSCYIIINYVNSTNPTGQYVDKEVGGIRVSSTKDCPDSSSDNCVKKTYTYSDGFLIEPYAKKLLEKTTNFTDVEALNYTELNDGDYSVQSSGASECSYGLKQSFYRPIGSLTNSGSHIFYPKVDVSNDSDKTLGNIKNQFEYYLSPSVSDSFPDLKPNEDHRQSKLKLQVSQEKLNTVLVDKKEILNYYNEKTYNDIYAFDAMYDRSSNQIRYYKVDCTNGNCHRTGEMAIKSTLDSFVKGSIKHFSKSYNIDSTSIKEMENSKILQTFKKFKYNNDNTLKEEITTFPSNEEAKNVFFYPKDLINEPFMTNLVDENRISTVVKNESFKNNKKIKEEHLKFNNDIDTSGKTRLKSLFSSIGNVDIFSSDDLIINFNKYDDKGNILQYTSKDGIPTTIVWGYNQTQPIAKIVGAAYSDVSSVISTIVNASNTDAQDPSTEPALIAALDNFRKNSNIANFQTTTYTYDPLIGVTSITPPSGIREVYIYDSVNRLKEIREQSQTGKLLKEYQYNYKH</sequence>
<protein>
    <recommendedName>
        <fullName evidence="4">YD repeat-containing protein</fullName>
    </recommendedName>
</protein>
<evidence type="ECO:0000313" key="2">
    <source>
        <dbReference type="EMBL" id="MCA6069227.1"/>
    </source>
</evidence>
<feature type="chain" id="PRO_5046112076" description="YD repeat-containing protein" evidence="1">
    <location>
        <begin position="29"/>
        <end position="1089"/>
    </location>
</feature>
<reference evidence="2 3" key="1">
    <citation type="submission" date="2021-09" db="EMBL/GenBank/DDBJ databases">
        <title>Genome sequencing and assembly of Chryseobacterium sp. RG1.</title>
        <authorList>
            <person name="Chhetri G."/>
        </authorList>
    </citation>
    <scope>NUCLEOTIDE SEQUENCE [LARGE SCALE GENOMIC DNA]</scope>
    <source>
        <strain evidence="2 3">RG1</strain>
    </source>
</reference>
<dbReference type="Proteomes" id="UP000618240">
    <property type="component" value="Unassembled WGS sequence"/>
</dbReference>
<dbReference type="Gene3D" id="2.180.10.10">
    <property type="entry name" value="RHS repeat-associated core"/>
    <property type="match status" value="1"/>
</dbReference>
<keyword evidence="1" id="KW-0732">Signal</keyword>
<accession>A0ABS8A6X5</accession>